<name>A0A0K2TRS0_LEPSM</name>
<dbReference type="AlphaFoldDB" id="A0A0K2TRS0"/>
<proteinExistence type="predicted"/>
<dbReference type="InterPro" id="IPR036397">
    <property type="entry name" value="RNaseH_sf"/>
</dbReference>
<organism evidence="1">
    <name type="scientific">Lepeophtheirus salmonis</name>
    <name type="common">Salmon louse</name>
    <name type="synonym">Caligus salmonis</name>
    <dbReference type="NCBI Taxonomy" id="72036"/>
    <lineage>
        <taxon>Eukaryota</taxon>
        <taxon>Metazoa</taxon>
        <taxon>Ecdysozoa</taxon>
        <taxon>Arthropoda</taxon>
        <taxon>Crustacea</taxon>
        <taxon>Multicrustacea</taxon>
        <taxon>Hexanauplia</taxon>
        <taxon>Copepoda</taxon>
        <taxon>Siphonostomatoida</taxon>
        <taxon>Caligidae</taxon>
        <taxon>Lepeophtheirus</taxon>
    </lineage>
</organism>
<reference evidence="1" key="1">
    <citation type="submission" date="2014-05" db="EMBL/GenBank/DDBJ databases">
        <authorList>
            <person name="Chronopoulou M."/>
        </authorList>
    </citation>
    <scope>NUCLEOTIDE SEQUENCE</scope>
    <source>
        <tissue evidence="1">Whole organism</tissue>
    </source>
</reference>
<dbReference type="Gene3D" id="3.30.420.10">
    <property type="entry name" value="Ribonuclease H-like superfamily/Ribonuclease H"/>
    <property type="match status" value="1"/>
</dbReference>
<sequence>MINFGLLLDPKVRPINRTKQAAGVMMLDVVASDGKAMPLFWVPKDIKINTKEYLKVMNEVVKSWLDQTYPQGGYVGQQDLAPAHQNAKTQKWYEMNLDDFWTWSMWPPFFRDCSPLDYCI</sequence>
<dbReference type="GO" id="GO:0003676">
    <property type="term" value="F:nucleic acid binding"/>
    <property type="evidence" value="ECO:0007669"/>
    <property type="project" value="InterPro"/>
</dbReference>
<dbReference type="EMBL" id="HACA01010981">
    <property type="protein sequence ID" value="CDW28342.1"/>
    <property type="molecule type" value="Transcribed_RNA"/>
</dbReference>
<protein>
    <submittedName>
        <fullName evidence="1">Uncharacterized protein</fullName>
    </submittedName>
</protein>
<evidence type="ECO:0000313" key="1">
    <source>
        <dbReference type="EMBL" id="CDW28342.1"/>
    </source>
</evidence>
<accession>A0A0K2TRS0</accession>